<feature type="compositionally biased region" description="Basic residues" evidence="2">
    <location>
        <begin position="329"/>
        <end position="345"/>
    </location>
</feature>
<feature type="compositionally biased region" description="Polar residues" evidence="2">
    <location>
        <begin position="124"/>
        <end position="133"/>
    </location>
</feature>
<evidence type="ECO:0000313" key="5">
    <source>
        <dbReference type="Proteomes" id="UP001054902"/>
    </source>
</evidence>
<keyword evidence="1" id="KW-0694">RNA-binding</keyword>
<dbReference type="SUPFAM" id="SSF54928">
    <property type="entry name" value="RNA-binding domain, RBD"/>
    <property type="match status" value="1"/>
</dbReference>
<name>A0AAD3CZH3_9STRA</name>
<evidence type="ECO:0000259" key="3">
    <source>
        <dbReference type="PROSITE" id="PS50102"/>
    </source>
</evidence>
<dbReference type="AlphaFoldDB" id="A0AAD3CZH3"/>
<dbReference type="PROSITE" id="PS50102">
    <property type="entry name" value="RRM"/>
    <property type="match status" value="1"/>
</dbReference>
<feature type="domain" description="RRM" evidence="3">
    <location>
        <begin position="147"/>
        <end position="257"/>
    </location>
</feature>
<reference evidence="4 5" key="1">
    <citation type="journal article" date="2021" name="Sci. Rep.">
        <title>The genome of the diatom Chaetoceros tenuissimus carries an ancient integrated fragment of an extant virus.</title>
        <authorList>
            <person name="Hongo Y."/>
            <person name="Kimura K."/>
            <person name="Takaki Y."/>
            <person name="Yoshida Y."/>
            <person name="Baba S."/>
            <person name="Kobayashi G."/>
            <person name="Nagasaki K."/>
            <person name="Hano T."/>
            <person name="Tomaru Y."/>
        </authorList>
    </citation>
    <scope>NUCLEOTIDE SEQUENCE [LARGE SCALE GENOMIC DNA]</scope>
    <source>
        <strain evidence="4 5">NIES-3715</strain>
    </source>
</reference>
<comment type="caution">
    <text evidence="4">The sequence shown here is derived from an EMBL/GenBank/DDBJ whole genome shotgun (WGS) entry which is preliminary data.</text>
</comment>
<proteinExistence type="predicted"/>
<feature type="compositionally biased region" description="Basic and acidic residues" evidence="2">
    <location>
        <begin position="50"/>
        <end position="63"/>
    </location>
</feature>
<dbReference type="GO" id="GO:0003723">
    <property type="term" value="F:RNA binding"/>
    <property type="evidence" value="ECO:0007669"/>
    <property type="project" value="UniProtKB-UniRule"/>
</dbReference>
<dbReference type="InterPro" id="IPR000504">
    <property type="entry name" value="RRM_dom"/>
</dbReference>
<feature type="compositionally biased region" description="Basic residues" evidence="2">
    <location>
        <begin position="17"/>
        <end position="35"/>
    </location>
</feature>
<protein>
    <recommendedName>
        <fullName evidence="3">RRM domain-containing protein</fullName>
    </recommendedName>
</protein>
<organism evidence="4 5">
    <name type="scientific">Chaetoceros tenuissimus</name>
    <dbReference type="NCBI Taxonomy" id="426638"/>
    <lineage>
        <taxon>Eukaryota</taxon>
        <taxon>Sar</taxon>
        <taxon>Stramenopiles</taxon>
        <taxon>Ochrophyta</taxon>
        <taxon>Bacillariophyta</taxon>
        <taxon>Coscinodiscophyceae</taxon>
        <taxon>Chaetocerotophycidae</taxon>
        <taxon>Chaetocerotales</taxon>
        <taxon>Chaetocerotaceae</taxon>
        <taxon>Chaetoceros</taxon>
    </lineage>
</organism>
<evidence type="ECO:0000313" key="4">
    <source>
        <dbReference type="EMBL" id="GFH53770.1"/>
    </source>
</evidence>
<gene>
    <name evidence="4" type="ORF">CTEN210_10246</name>
</gene>
<feature type="compositionally biased region" description="Basic and acidic residues" evidence="2">
    <location>
        <begin position="271"/>
        <end position="298"/>
    </location>
</feature>
<sequence length="345" mass="40097">MSEEEDPQHLAETKSAEKKKKKKSKKKSKKSKKSKKEVETADSPTDAQDETIKESKPQEKSNDDESDDDSDLEGLASMWAETKEYEEKKKLADSNFEKLKDEFKKQKTPKSKPQLKQPTKQTKASMHTPYNPNGIFTKTKEEQNAKYSLHITNLPYHVQKHDIEEAFKNKGCDIISTRLVYNYHVSRRTYKDERRGDKQVTNENGFTGVAFIDVRDEKSYKLALSMDKTVLGDDDNEEKGKGRGWRRRKMNVRPTKTQKELADIVKNTKQKVQEQKEEYNKMKSEGVKKNESDKNETPKKKRKVDEDGEGMNSSVKKKRRSKKDGDKKLTKKERARKAAILRQKK</sequence>
<feature type="compositionally biased region" description="Basic and acidic residues" evidence="2">
    <location>
        <begin position="81"/>
        <end position="105"/>
    </location>
</feature>
<evidence type="ECO:0000256" key="2">
    <source>
        <dbReference type="SAM" id="MobiDB-lite"/>
    </source>
</evidence>
<keyword evidence="5" id="KW-1185">Reference proteome</keyword>
<feature type="compositionally biased region" description="Low complexity" evidence="2">
    <location>
        <begin position="111"/>
        <end position="123"/>
    </location>
</feature>
<dbReference type="InterPro" id="IPR012677">
    <property type="entry name" value="Nucleotide-bd_a/b_plait_sf"/>
</dbReference>
<feature type="region of interest" description="Disordered" evidence="2">
    <location>
        <begin position="1"/>
        <end position="133"/>
    </location>
</feature>
<feature type="compositionally biased region" description="Basic and acidic residues" evidence="2">
    <location>
        <begin position="7"/>
        <end position="16"/>
    </location>
</feature>
<dbReference type="EMBL" id="BLLK01000047">
    <property type="protein sequence ID" value="GFH53770.1"/>
    <property type="molecule type" value="Genomic_DNA"/>
</dbReference>
<accession>A0AAD3CZH3</accession>
<dbReference type="Gene3D" id="3.30.70.330">
    <property type="match status" value="1"/>
</dbReference>
<dbReference type="InterPro" id="IPR035979">
    <property type="entry name" value="RBD_domain_sf"/>
</dbReference>
<dbReference type="Proteomes" id="UP001054902">
    <property type="component" value="Unassembled WGS sequence"/>
</dbReference>
<feature type="compositionally biased region" description="Basic residues" evidence="2">
    <location>
        <begin position="242"/>
        <end position="251"/>
    </location>
</feature>
<evidence type="ECO:0000256" key="1">
    <source>
        <dbReference type="PROSITE-ProRule" id="PRU00176"/>
    </source>
</evidence>
<feature type="region of interest" description="Disordered" evidence="2">
    <location>
        <begin position="231"/>
        <end position="345"/>
    </location>
</feature>